<sequence>MFVRVRRSIKNSTDQLGRGSCRTGNPIDDCWRCDPDWEANRKVLADCGIGFGRNAIGGRDGEFYVVTSEDDDPRTQARACLDMPSSKMYPYGSSLIMT</sequence>
<proteinExistence type="predicted"/>
<dbReference type="InterPro" id="IPR011050">
    <property type="entry name" value="Pectin_lyase_fold/virulence"/>
</dbReference>
<dbReference type="InterPro" id="IPR045032">
    <property type="entry name" value="PEL"/>
</dbReference>
<dbReference type="AlphaFoldDB" id="A0AAW2LNY7"/>
<keyword evidence="1" id="KW-0456">Lyase</keyword>
<dbReference type="GO" id="GO:0030570">
    <property type="term" value="F:pectate lyase activity"/>
    <property type="evidence" value="ECO:0007669"/>
    <property type="project" value="InterPro"/>
</dbReference>
<dbReference type="EMBL" id="JACGWJ010000024">
    <property type="protein sequence ID" value="KAL0320884.1"/>
    <property type="molecule type" value="Genomic_DNA"/>
</dbReference>
<name>A0AAW2LNY7_SESRA</name>
<dbReference type="PANTHER" id="PTHR31683:SF18">
    <property type="entry name" value="PECTATE LYASE 21-RELATED"/>
    <property type="match status" value="1"/>
</dbReference>
<dbReference type="InterPro" id="IPR012334">
    <property type="entry name" value="Pectin_lyas_fold"/>
</dbReference>
<reference evidence="1" key="1">
    <citation type="submission" date="2020-06" db="EMBL/GenBank/DDBJ databases">
        <authorList>
            <person name="Li T."/>
            <person name="Hu X."/>
            <person name="Zhang T."/>
            <person name="Song X."/>
            <person name="Zhang H."/>
            <person name="Dai N."/>
            <person name="Sheng W."/>
            <person name="Hou X."/>
            <person name="Wei L."/>
        </authorList>
    </citation>
    <scope>NUCLEOTIDE SEQUENCE</scope>
    <source>
        <strain evidence="1">G02</strain>
        <tissue evidence="1">Leaf</tissue>
    </source>
</reference>
<organism evidence="1">
    <name type="scientific">Sesamum radiatum</name>
    <name type="common">Black benniseed</name>
    <dbReference type="NCBI Taxonomy" id="300843"/>
    <lineage>
        <taxon>Eukaryota</taxon>
        <taxon>Viridiplantae</taxon>
        <taxon>Streptophyta</taxon>
        <taxon>Embryophyta</taxon>
        <taxon>Tracheophyta</taxon>
        <taxon>Spermatophyta</taxon>
        <taxon>Magnoliopsida</taxon>
        <taxon>eudicotyledons</taxon>
        <taxon>Gunneridae</taxon>
        <taxon>Pentapetalae</taxon>
        <taxon>asterids</taxon>
        <taxon>lamiids</taxon>
        <taxon>Lamiales</taxon>
        <taxon>Pedaliaceae</taxon>
        <taxon>Sesamum</taxon>
    </lineage>
</organism>
<protein>
    <submittedName>
        <fullName evidence="1">Pectate lyase 1</fullName>
    </submittedName>
</protein>
<comment type="caution">
    <text evidence="1">The sequence shown here is derived from an EMBL/GenBank/DDBJ whole genome shotgun (WGS) entry which is preliminary data.</text>
</comment>
<dbReference type="SUPFAM" id="SSF51126">
    <property type="entry name" value="Pectin lyase-like"/>
    <property type="match status" value="1"/>
</dbReference>
<dbReference type="PANTHER" id="PTHR31683">
    <property type="entry name" value="PECTATE LYASE 18-RELATED"/>
    <property type="match status" value="1"/>
</dbReference>
<evidence type="ECO:0000313" key="1">
    <source>
        <dbReference type="EMBL" id="KAL0320884.1"/>
    </source>
</evidence>
<gene>
    <name evidence="1" type="ORF">Sradi_5349900</name>
</gene>
<accession>A0AAW2LNY7</accession>
<reference evidence="1" key="2">
    <citation type="journal article" date="2024" name="Plant">
        <title>Genomic evolution and insights into agronomic trait innovations of Sesamum species.</title>
        <authorList>
            <person name="Miao H."/>
            <person name="Wang L."/>
            <person name="Qu L."/>
            <person name="Liu H."/>
            <person name="Sun Y."/>
            <person name="Le M."/>
            <person name="Wang Q."/>
            <person name="Wei S."/>
            <person name="Zheng Y."/>
            <person name="Lin W."/>
            <person name="Duan Y."/>
            <person name="Cao H."/>
            <person name="Xiong S."/>
            <person name="Wang X."/>
            <person name="Wei L."/>
            <person name="Li C."/>
            <person name="Ma Q."/>
            <person name="Ju M."/>
            <person name="Zhao R."/>
            <person name="Li G."/>
            <person name="Mu C."/>
            <person name="Tian Q."/>
            <person name="Mei H."/>
            <person name="Zhang T."/>
            <person name="Gao T."/>
            <person name="Zhang H."/>
        </authorList>
    </citation>
    <scope>NUCLEOTIDE SEQUENCE</scope>
    <source>
        <strain evidence="1">G02</strain>
    </source>
</reference>
<dbReference type="Gene3D" id="2.160.20.10">
    <property type="entry name" value="Single-stranded right-handed beta-helix, Pectin lyase-like"/>
    <property type="match status" value="1"/>
</dbReference>